<dbReference type="RefSeq" id="WP_249316208.1">
    <property type="nucleotide sequence ID" value="NZ_JACRSR010000002.1"/>
</dbReference>
<dbReference type="InterPro" id="IPR008991">
    <property type="entry name" value="Translation_prot_SH3-like_sf"/>
</dbReference>
<comment type="caution">
    <text evidence="3">The sequence shown here is derived from an EMBL/GenBank/DDBJ whole genome shotgun (WGS) entry which is preliminary data.</text>
</comment>
<proteinExistence type="predicted"/>
<organism evidence="3 4">
    <name type="scientific">Gehongia tenuis</name>
    <dbReference type="NCBI Taxonomy" id="2763655"/>
    <lineage>
        <taxon>Bacteria</taxon>
        <taxon>Bacillati</taxon>
        <taxon>Bacillota</taxon>
        <taxon>Clostridia</taxon>
        <taxon>Christensenellales</taxon>
        <taxon>Christensenellaceae</taxon>
        <taxon>Gehongia</taxon>
    </lineage>
</organism>
<accession>A0A926HL19</accession>
<dbReference type="SUPFAM" id="SSF50104">
    <property type="entry name" value="Translation proteins SH3-like domain"/>
    <property type="match status" value="1"/>
</dbReference>
<dbReference type="InterPro" id="IPR014722">
    <property type="entry name" value="Rib_uL2_dom2"/>
</dbReference>
<keyword evidence="1" id="KW-0689">Ribosomal protein</keyword>
<dbReference type="InterPro" id="IPR041985">
    <property type="entry name" value="Ribosomal_eL14_KOW"/>
</dbReference>
<reference evidence="3" key="1">
    <citation type="submission" date="2020-08" db="EMBL/GenBank/DDBJ databases">
        <title>Genome public.</title>
        <authorList>
            <person name="Liu C."/>
            <person name="Sun Q."/>
        </authorList>
    </citation>
    <scope>NUCLEOTIDE SEQUENCE</scope>
    <source>
        <strain evidence="3">NSJ-53</strain>
    </source>
</reference>
<evidence type="ECO:0000256" key="1">
    <source>
        <dbReference type="ARBA" id="ARBA00022980"/>
    </source>
</evidence>
<evidence type="ECO:0000313" key="4">
    <source>
        <dbReference type="Proteomes" id="UP000623172"/>
    </source>
</evidence>
<protein>
    <submittedName>
        <fullName evidence="3">KOW domain-containing RNA-binding protein</fullName>
    </submittedName>
</protein>
<keyword evidence="2" id="KW-0687">Ribonucleoprotein</keyword>
<keyword evidence="4" id="KW-1185">Reference proteome</keyword>
<dbReference type="GO" id="GO:1990904">
    <property type="term" value="C:ribonucleoprotein complex"/>
    <property type="evidence" value="ECO:0007669"/>
    <property type="project" value="UniProtKB-KW"/>
</dbReference>
<sequence length="100" mass="11603">MANNVYPEAGRVVQSRAGRDRGRYFIVLRPCDDEHVYVVDGQLRKLERPKKKKLKHLMVRPELAVSIQEKIGSGKKIFDSEIRGYLDSLGYGFRNPKREE</sequence>
<dbReference type="EMBL" id="JACRSR010000002">
    <property type="protein sequence ID" value="MBC8531587.1"/>
    <property type="molecule type" value="Genomic_DNA"/>
</dbReference>
<dbReference type="Gene3D" id="2.30.30.30">
    <property type="match status" value="1"/>
</dbReference>
<dbReference type="GO" id="GO:0005840">
    <property type="term" value="C:ribosome"/>
    <property type="evidence" value="ECO:0007669"/>
    <property type="project" value="UniProtKB-KW"/>
</dbReference>
<evidence type="ECO:0000256" key="2">
    <source>
        <dbReference type="ARBA" id="ARBA00023274"/>
    </source>
</evidence>
<dbReference type="AlphaFoldDB" id="A0A926HL19"/>
<evidence type="ECO:0000313" key="3">
    <source>
        <dbReference type="EMBL" id="MBC8531587.1"/>
    </source>
</evidence>
<dbReference type="Proteomes" id="UP000623172">
    <property type="component" value="Unassembled WGS sequence"/>
</dbReference>
<name>A0A926HL19_9FIRM</name>
<gene>
    <name evidence="3" type="ORF">H8696_06955</name>
</gene>
<dbReference type="CDD" id="cd06088">
    <property type="entry name" value="KOW_RPL14"/>
    <property type="match status" value="1"/>
</dbReference>